<name>A0A1X6MMU2_9APHY</name>
<sequence>CQIRPKYIENGYQHPYCGRTCARNSPIVKGPPCVLAGCRTPGDTTHGGFCSDAHAREAVQTRQVKGCARCRQLPGVSNNQCVQCIRSPRAGTKLRELNPKGATSQSIVSEFYRAWDGNEEPTVVKVIEIVFSRDVRAAYAQYQQNLETAMKVYELNTYHSTQCICDFAVNDLSLCEWQSCGICSIIKSAFGSFAFGATHNSGSYGEGIYSYPNPAQADQWATSSTSSPFRVMLACKVVISAAPQAVNDGAKVVVKTSDAIMPRYVILYTK</sequence>
<dbReference type="Gene3D" id="3.90.228.10">
    <property type="match status" value="1"/>
</dbReference>
<accession>A0A1X6MMU2</accession>
<reference evidence="1 2" key="1">
    <citation type="submission" date="2017-04" db="EMBL/GenBank/DDBJ databases">
        <title>Genome Sequence of the Model Brown-Rot Fungus Postia placenta SB12.</title>
        <authorList>
            <consortium name="DOE Joint Genome Institute"/>
            <person name="Gaskell J."/>
            <person name="Kersten P."/>
            <person name="Larrondo L.F."/>
            <person name="Canessa P."/>
            <person name="Martinez D."/>
            <person name="Hibbett D."/>
            <person name="Schmoll M."/>
            <person name="Kubicek C.P."/>
            <person name="Martinez A.T."/>
            <person name="Yadav J."/>
            <person name="Master E."/>
            <person name="Magnuson J.K."/>
            <person name="James T."/>
            <person name="Yaver D."/>
            <person name="Berka R."/>
            <person name="Labutti K."/>
            <person name="Lipzen A."/>
            <person name="Aerts A."/>
            <person name="Barry K."/>
            <person name="Henrissat B."/>
            <person name="Blanchette R."/>
            <person name="Grigoriev I."/>
            <person name="Cullen D."/>
        </authorList>
    </citation>
    <scope>NUCLEOTIDE SEQUENCE [LARGE SCALE GENOMIC DNA]</scope>
    <source>
        <strain evidence="1 2">MAD-698-R-SB12</strain>
    </source>
</reference>
<dbReference type="EMBL" id="KZ110607">
    <property type="protein sequence ID" value="OSX57670.1"/>
    <property type="molecule type" value="Genomic_DNA"/>
</dbReference>
<evidence type="ECO:0008006" key="3">
    <source>
        <dbReference type="Google" id="ProtNLM"/>
    </source>
</evidence>
<dbReference type="Proteomes" id="UP000194127">
    <property type="component" value="Unassembled WGS sequence"/>
</dbReference>
<dbReference type="GeneID" id="36332002"/>
<proteinExistence type="predicted"/>
<protein>
    <recommendedName>
        <fullName evidence="3">PARP catalytic domain-containing protein</fullName>
    </recommendedName>
</protein>
<feature type="non-terminal residue" evidence="1">
    <location>
        <position position="1"/>
    </location>
</feature>
<gene>
    <name evidence="1" type="ORF">POSPLADRAFT_1156269</name>
</gene>
<evidence type="ECO:0000313" key="2">
    <source>
        <dbReference type="Proteomes" id="UP000194127"/>
    </source>
</evidence>
<dbReference type="OrthoDB" id="2419903at2759"/>
<evidence type="ECO:0000313" key="1">
    <source>
        <dbReference type="EMBL" id="OSX57670.1"/>
    </source>
</evidence>
<keyword evidence="2" id="KW-1185">Reference proteome</keyword>
<organism evidence="1 2">
    <name type="scientific">Postia placenta MAD-698-R-SB12</name>
    <dbReference type="NCBI Taxonomy" id="670580"/>
    <lineage>
        <taxon>Eukaryota</taxon>
        <taxon>Fungi</taxon>
        <taxon>Dikarya</taxon>
        <taxon>Basidiomycota</taxon>
        <taxon>Agaricomycotina</taxon>
        <taxon>Agaricomycetes</taxon>
        <taxon>Polyporales</taxon>
        <taxon>Adustoporiaceae</taxon>
        <taxon>Rhodonia</taxon>
    </lineage>
</organism>
<dbReference type="SUPFAM" id="SSF56399">
    <property type="entry name" value="ADP-ribosylation"/>
    <property type="match status" value="1"/>
</dbReference>
<dbReference type="RefSeq" id="XP_024334464.1">
    <property type="nucleotide sequence ID" value="XM_024487053.1"/>
</dbReference>
<dbReference type="AlphaFoldDB" id="A0A1X6MMU2"/>